<keyword evidence="3 5" id="KW-0067">ATP-binding</keyword>
<keyword evidence="7" id="KW-1185">Reference proteome</keyword>
<keyword evidence="2 5" id="KW-0547">Nucleotide-binding</keyword>
<organism evidence="6 7">
    <name type="scientific">Cystoisospora suis</name>
    <dbReference type="NCBI Taxonomy" id="483139"/>
    <lineage>
        <taxon>Eukaryota</taxon>
        <taxon>Sar</taxon>
        <taxon>Alveolata</taxon>
        <taxon>Apicomplexa</taxon>
        <taxon>Conoidasida</taxon>
        <taxon>Coccidia</taxon>
        <taxon>Eucoccidiorida</taxon>
        <taxon>Eimeriorina</taxon>
        <taxon>Sarcocystidae</taxon>
        <taxon>Cystoisospora</taxon>
    </lineage>
</organism>
<dbReference type="GeneID" id="94426676"/>
<evidence type="ECO:0000313" key="6">
    <source>
        <dbReference type="EMBL" id="PHJ22885.1"/>
    </source>
</evidence>
<dbReference type="SUPFAM" id="SSF54849">
    <property type="entry name" value="GroEL-intermediate domain like"/>
    <property type="match status" value="1"/>
</dbReference>
<evidence type="ECO:0000256" key="4">
    <source>
        <dbReference type="ARBA" id="ARBA00023186"/>
    </source>
</evidence>
<dbReference type="InterPro" id="IPR027409">
    <property type="entry name" value="GroEL-like_apical_dom_sf"/>
</dbReference>
<dbReference type="PANTHER" id="PTHR11353">
    <property type="entry name" value="CHAPERONIN"/>
    <property type="match status" value="1"/>
</dbReference>
<dbReference type="InterPro" id="IPR002423">
    <property type="entry name" value="Cpn60/GroEL/TCP-1"/>
</dbReference>
<dbReference type="PROSITE" id="PS00995">
    <property type="entry name" value="TCP1_3"/>
    <property type="match status" value="1"/>
</dbReference>
<dbReference type="Gene3D" id="3.30.260.10">
    <property type="entry name" value="TCP-1-like chaperonin intermediate domain"/>
    <property type="match status" value="1"/>
</dbReference>
<accession>A0A2C6L5L0</accession>
<dbReference type="PROSITE" id="PS00751">
    <property type="entry name" value="TCP1_2"/>
    <property type="match status" value="1"/>
</dbReference>
<comment type="caution">
    <text evidence="6">The sequence shown here is derived from an EMBL/GenBank/DDBJ whole genome shotgun (WGS) entry which is preliminary data.</text>
</comment>
<dbReference type="InterPro" id="IPR027410">
    <property type="entry name" value="TCP-1-like_intermed_sf"/>
</dbReference>
<name>A0A2C6L5L0_9APIC</name>
<keyword evidence="4 5" id="KW-0143">Chaperone</keyword>
<evidence type="ECO:0000256" key="1">
    <source>
        <dbReference type="ARBA" id="ARBA00008020"/>
    </source>
</evidence>
<dbReference type="InterPro" id="IPR002194">
    <property type="entry name" value="Chaperonin_TCP-1_CS"/>
</dbReference>
<dbReference type="Gene3D" id="3.50.7.10">
    <property type="entry name" value="GroEL"/>
    <property type="match status" value="1"/>
</dbReference>
<dbReference type="InterPro" id="IPR027413">
    <property type="entry name" value="GROEL-like_equatorial_sf"/>
</dbReference>
<dbReference type="EMBL" id="MIGC01001428">
    <property type="protein sequence ID" value="PHJ22885.1"/>
    <property type="molecule type" value="Genomic_DNA"/>
</dbReference>
<dbReference type="PROSITE" id="PS00750">
    <property type="entry name" value="TCP1_1"/>
    <property type="match status" value="1"/>
</dbReference>
<dbReference type="GO" id="GO:0016887">
    <property type="term" value="F:ATP hydrolysis activity"/>
    <property type="evidence" value="ECO:0007669"/>
    <property type="project" value="InterPro"/>
</dbReference>
<dbReference type="SUPFAM" id="SSF52029">
    <property type="entry name" value="GroEL apical domain-like"/>
    <property type="match status" value="1"/>
</dbReference>
<dbReference type="GO" id="GO:0005524">
    <property type="term" value="F:ATP binding"/>
    <property type="evidence" value="ECO:0007669"/>
    <property type="project" value="UniProtKB-KW"/>
</dbReference>
<dbReference type="AlphaFoldDB" id="A0A2C6L5L0"/>
<dbReference type="Pfam" id="PF00118">
    <property type="entry name" value="Cpn60_TCP1"/>
    <property type="match status" value="1"/>
</dbReference>
<dbReference type="SUPFAM" id="SSF48592">
    <property type="entry name" value="GroEL equatorial domain-like"/>
    <property type="match status" value="1"/>
</dbReference>
<dbReference type="Gene3D" id="1.10.560.10">
    <property type="entry name" value="GroEL-like equatorial domain"/>
    <property type="match status" value="1"/>
</dbReference>
<reference evidence="6 7" key="1">
    <citation type="journal article" date="2017" name="Int. J. Parasitol.">
        <title>The genome of the protozoan parasite Cystoisospora suis and a reverse vaccinology approach to identify vaccine candidates.</title>
        <authorList>
            <person name="Palmieri N."/>
            <person name="Shrestha A."/>
            <person name="Ruttkowski B."/>
            <person name="Beck T."/>
            <person name="Vogl C."/>
            <person name="Tomley F."/>
            <person name="Blake D.P."/>
            <person name="Joachim A."/>
        </authorList>
    </citation>
    <scope>NUCLEOTIDE SEQUENCE [LARGE SCALE GENOMIC DNA]</scope>
    <source>
        <strain evidence="6 7">Wien I</strain>
    </source>
</reference>
<gene>
    <name evidence="6" type="ORF">CSUI_003267</name>
</gene>
<dbReference type="Proteomes" id="UP000221165">
    <property type="component" value="Unassembled WGS sequence"/>
</dbReference>
<protein>
    <submittedName>
        <fullName evidence="6">T-complex protein epsilon subunit (Tcp-1-epsilon)</fullName>
    </submittedName>
</protein>
<comment type="similarity">
    <text evidence="1 5">Belongs to the TCP-1 chaperonin family.</text>
</comment>
<dbReference type="InterPro" id="IPR017998">
    <property type="entry name" value="Chaperone_TCP-1"/>
</dbReference>
<dbReference type="GO" id="GO:0051082">
    <property type="term" value="F:unfolded protein binding"/>
    <property type="evidence" value="ECO:0007669"/>
    <property type="project" value="InterPro"/>
</dbReference>
<evidence type="ECO:0000256" key="5">
    <source>
        <dbReference type="RuleBase" id="RU004187"/>
    </source>
</evidence>
<feature type="non-terminal residue" evidence="6">
    <location>
        <position position="304"/>
    </location>
</feature>
<evidence type="ECO:0000313" key="7">
    <source>
        <dbReference type="Proteomes" id="UP000221165"/>
    </source>
</evidence>
<proteinExistence type="inferred from homology"/>
<evidence type="ECO:0000256" key="3">
    <source>
        <dbReference type="ARBA" id="ARBA00022840"/>
    </source>
</evidence>
<dbReference type="RefSeq" id="XP_067924562.1">
    <property type="nucleotide sequence ID" value="XM_068063465.1"/>
</dbReference>
<dbReference type="PRINTS" id="PR00304">
    <property type="entry name" value="TCOMPLEXTCP1"/>
</dbReference>
<dbReference type="OrthoDB" id="10248520at2759"/>
<sequence>MNIATDEYGNPFIILREQEEKKRLKGIEAHKSNILAACAVAETLRTSLGPKGMDKIIVSPDGQVTVTNDGATILNKMQVEHQCARLLVELSQAQDAEIGDGTTGVVILAGKLLNQAYRLIEKGLHPLRIAHGFEKASQVAVDRLQEIVLEKNIYDEDQELLVHAAMTALGSKVVSSRQRHLAEICVQAVLTVADRERNDVNFDLIKVDGRAGGLLEQTMLVKGVVLHKELSHSQMEKMTKDAKIAILTCPFEPPKPKTKHKLDIKTIEDYKELQQAEQKYFNDMVQKVKDSGANFVSFFLSLSS</sequence>
<evidence type="ECO:0000256" key="2">
    <source>
        <dbReference type="ARBA" id="ARBA00022741"/>
    </source>
</evidence>
<dbReference type="VEuPathDB" id="ToxoDB:CSUI_003267"/>
<dbReference type="GO" id="GO:0140662">
    <property type="term" value="F:ATP-dependent protein folding chaperone"/>
    <property type="evidence" value="ECO:0007669"/>
    <property type="project" value="InterPro"/>
</dbReference>